<accession>A0A1S0UBH9</accession>
<organism evidence="1">
    <name type="scientific">Loa loa</name>
    <name type="common">Eye worm</name>
    <name type="synonym">Filaria loa</name>
    <dbReference type="NCBI Taxonomy" id="7209"/>
    <lineage>
        <taxon>Eukaryota</taxon>
        <taxon>Metazoa</taxon>
        <taxon>Ecdysozoa</taxon>
        <taxon>Nematoda</taxon>
        <taxon>Chromadorea</taxon>
        <taxon>Rhabditida</taxon>
        <taxon>Spirurina</taxon>
        <taxon>Spiruromorpha</taxon>
        <taxon>Filarioidea</taxon>
        <taxon>Onchocercidae</taxon>
        <taxon>Loa</taxon>
    </lineage>
</organism>
<gene>
    <name evidence="1" type="ORF">LOAG_00571</name>
</gene>
<dbReference type="AlphaFoldDB" id="A0A1S0UBH9"/>
<sequence>MVNVRIKENVWIFVKKSWRMYESSPLLDPQAGLTIRKARENGVPHKRLRRLKLEKLKSDADHPFRTNYIKARIKNYSVKSIGCDAKMKESLLNVQALTRSEVPAVKNDKTMN</sequence>
<dbReference type="RefSeq" id="XP_003136159.1">
    <property type="nucleotide sequence ID" value="XM_003136111.1"/>
</dbReference>
<dbReference type="EMBL" id="JH712092">
    <property type="protein sequence ID" value="EFO27910.1"/>
    <property type="molecule type" value="Genomic_DNA"/>
</dbReference>
<name>A0A1S0UBH9_LOALO</name>
<reference evidence="1" key="1">
    <citation type="submission" date="2012-04" db="EMBL/GenBank/DDBJ databases">
        <title>The Genome Sequence of Loa loa.</title>
        <authorList>
            <consortium name="The Broad Institute Genome Sequencing Platform"/>
            <consortium name="Broad Institute Genome Sequencing Center for Infectious Disease"/>
            <person name="Nutman T.B."/>
            <person name="Fink D.L."/>
            <person name="Russ C."/>
            <person name="Young S."/>
            <person name="Zeng Q."/>
            <person name="Gargeya S."/>
            <person name="Alvarado L."/>
            <person name="Berlin A."/>
            <person name="Chapman S.B."/>
            <person name="Chen Z."/>
            <person name="Freedman E."/>
            <person name="Gellesch M."/>
            <person name="Goldberg J."/>
            <person name="Griggs A."/>
            <person name="Gujja S."/>
            <person name="Heilman E.R."/>
            <person name="Heiman D."/>
            <person name="Howarth C."/>
            <person name="Mehta T."/>
            <person name="Neiman D."/>
            <person name="Pearson M."/>
            <person name="Roberts A."/>
            <person name="Saif S."/>
            <person name="Shea T."/>
            <person name="Shenoy N."/>
            <person name="Sisk P."/>
            <person name="Stolte C."/>
            <person name="Sykes S."/>
            <person name="White J."/>
            <person name="Yandava C."/>
            <person name="Haas B."/>
            <person name="Henn M.R."/>
            <person name="Nusbaum C."/>
            <person name="Birren B."/>
        </authorList>
    </citation>
    <scope>NUCLEOTIDE SEQUENCE [LARGE SCALE GENOMIC DNA]</scope>
</reference>
<proteinExistence type="predicted"/>
<dbReference type="KEGG" id="loa:LOAG_00571"/>
<protein>
    <submittedName>
        <fullName evidence="1">Uncharacterized protein</fullName>
    </submittedName>
</protein>
<dbReference type="InParanoid" id="A0A1S0UBH9"/>
<evidence type="ECO:0000313" key="1">
    <source>
        <dbReference type="EMBL" id="EFO27910.1"/>
    </source>
</evidence>
<dbReference type="CTD" id="9937939"/>
<dbReference type="GeneID" id="9937939"/>